<protein>
    <submittedName>
        <fullName evidence="1">Uncharacterized protein</fullName>
    </submittedName>
</protein>
<name>A0A3S8UYH7_9VIRU</name>
<reference evidence="1" key="1">
    <citation type="submission" date="2018-03" db="EMBL/GenBank/DDBJ databases">
        <title>Draft genome sequences of Megaviruse, new member of the family Mimiviridae isolated from water in Shanghai, China.</title>
        <authorList>
            <person name="Xia Y."/>
        </authorList>
    </citation>
    <scope>NUCLEOTIDE SEQUENCE</scope>
    <source>
        <strain evidence="1">SH</strain>
    </source>
</reference>
<accession>A0A3S8UYH7</accession>
<proteinExistence type="predicted"/>
<sequence>MGNINSGNEEINRDICVKYRLLPLVTGSNANFFNKKIYDILDEHNIHYEFENDNIDNYFWCPYIDRNFQNSPNINWRTGKCPFIKLTLPHGYRFVKDKNDYRFYYLNDNHYNNIFTIFVKICSYDNFSYNYIDNYLGEIKCHHDNYVRIVNLHA</sequence>
<organism evidence="1">
    <name type="scientific">Megavirus baoshan</name>
    <dbReference type="NCBI Taxonomy" id="2496520"/>
    <lineage>
        <taxon>Viruses</taxon>
        <taxon>Varidnaviria</taxon>
        <taxon>Bamfordvirae</taxon>
        <taxon>Nucleocytoviricota</taxon>
        <taxon>Megaviricetes</taxon>
        <taxon>Imitervirales</taxon>
        <taxon>Mimiviridae</taxon>
        <taxon>Megamimivirinae</taxon>
        <taxon>Megavirus</taxon>
        <taxon>Megavirus baoshanense</taxon>
    </lineage>
</organism>
<evidence type="ECO:0000313" key="1">
    <source>
        <dbReference type="EMBL" id="AZL89773.1"/>
    </source>
</evidence>
<gene>
    <name evidence="1" type="ORF">Mb0929</name>
</gene>
<dbReference type="EMBL" id="MH046811">
    <property type="protein sequence ID" value="AZL89773.1"/>
    <property type="molecule type" value="Genomic_DNA"/>
</dbReference>